<accession>A0A7X9WUY9</accession>
<comment type="caution">
    <text evidence="1">The sequence shown here is derived from an EMBL/GenBank/DDBJ whole genome shotgun (WGS) entry which is preliminary data.</text>
</comment>
<dbReference type="RefSeq" id="WP_169572503.1">
    <property type="nucleotide sequence ID" value="NZ_JABBFV010000005.1"/>
</dbReference>
<dbReference type="Proteomes" id="UP000519023">
    <property type="component" value="Unassembled WGS sequence"/>
</dbReference>
<gene>
    <name evidence="1" type="ORF">HHL08_09120</name>
</gene>
<evidence type="ECO:0000313" key="2">
    <source>
        <dbReference type="Proteomes" id="UP000519023"/>
    </source>
</evidence>
<reference evidence="1 2" key="1">
    <citation type="submission" date="2020-04" db="EMBL/GenBank/DDBJ databases">
        <title>Sphingobium sp. AR-3-1 isolated from Arctic soil.</title>
        <authorList>
            <person name="Dahal R.H."/>
            <person name="Chaudhary D.K."/>
        </authorList>
    </citation>
    <scope>NUCLEOTIDE SEQUENCE [LARGE SCALE GENOMIC DNA]</scope>
    <source>
        <strain evidence="1 2">AR-3-1</strain>
    </source>
</reference>
<sequence>MIDLPRHFEASAPTAGSAEGILVIADEPDLLAKHMRCPSFMKGGGSIRATSML</sequence>
<name>A0A7X9WUY9_9SPHN</name>
<dbReference type="EMBL" id="JABBFV010000005">
    <property type="protein sequence ID" value="NML10308.1"/>
    <property type="molecule type" value="Genomic_DNA"/>
</dbReference>
<evidence type="ECO:0000313" key="1">
    <source>
        <dbReference type="EMBL" id="NML10308.1"/>
    </source>
</evidence>
<dbReference type="AlphaFoldDB" id="A0A7X9WUY9"/>
<protein>
    <submittedName>
        <fullName evidence="1">Uncharacterized protein</fullName>
    </submittedName>
</protein>
<keyword evidence="2" id="KW-1185">Reference proteome</keyword>
<proteinExistence type="predicted"/>
<organism evidence="1 2">
    <name type="scientific">Sphingobium psychrophilum</name>
    <dbReference type="NCBI Taxonomy" id="2728834"/>
    <lineage>
        <taxon>Bacteria</taxon>
        <taxon>Pseudomonadati</taxon>
        <taxon>Pseudomonadota</taxon>
        <taxon>Alphaproteobacteria</taxon>
        <taxon>Sphingomonadales</taxon>
        <taxon>Sphingomonadaceae</taxon>
        <taxon>Sphingobium</taxon>
    </lineage>
</organism>